<dbReference type="InterPro" id="IPR003020">
    <property type="entry name" value="HCO3_transpt_euk"/>
</dbReference>
<protein>
    <recommendedName>
        <fullName evidence="15">Kynurenine 3-monooxygenase</fullName>
        <ecNumber evidence="15">1.14.13.9</ecNumber>
    </recommendedName>
    <alternativeName>
        <fullName evidence="15">Biosynthesis of nicotinic acid protein 4</fullName>
    </alternativeName>
    <alternativeName>
        <fullName evidence="15">Kynurenine 3-hydroxylase</fullName>
    </alternativeName>
</protein>
<comment type="similarity">
    <text evidence="2">Belongs to the anion exchanger (TC 2.A.31) family.</text>
</comment>
<keyword evidence="13 15" id="KW-0472">Membrane</keyword>
<keyword evidence="10 15" id="KW-0560">Oxidoreductase</keyword>
<evidence type="ECO:0000256" key="6">
    <source>
        <dbReference type="ARBA" id="ARBA00022692"/>
    </source>
</evidence>
<feature type="domain" description="Bicarbonate transporter-like transmembrane" evidence="18">
    <location>
        <begin position="936"/>
        <end position="1071"/>
    </location>
</feature>
<evidence type="ECO:0000256" key="10">
    <source>
        <dbReference type="ARBA" id="ARBA00023002"/>
    </source>
</evidence>
<evidence type="ECO:0000256" key="7">
    <source>
        <dbReference type="ARBA" id="ARBA00022827"/>
    </source>
</evidence>
<comment type="similarity">
    <text evidence="15">Belongs to the aromatic-ring hydroxylase family. KMO subfamily.</text>
</comment>
<dbReference type="Proteomes" id="UP001222932">
    <property type="component" value="Unassembled WGS sequence"/>
</dbReference>
<comment type="catalytic activity">
    <reaction evidence="14 15">
        <text>L-kynurenine + NADPH + O2 + H(+) = 3-hydroxy-L-kynurenine + NADP(+) + H2O</text>
        <dbReference type="Rhea" id="RHEA:20545"/>
        <dbReference type="ChEBI" id="CHEBI:15377"/>
        <dbReference type="ChEBI" id="CHEBI:15378"/>
        <dbReference type="ChEBI" id="CHEBI:15379"/>
        <dbReference type="ChEBI" id="CHEBI:57783"/>
        <dbReference type="ChEBI" id="CHEBI:57959"/>
        <dbReference type="ChEBI" id="CHEBI:58125"/>
        <dbReference type="ChEBI" id="CHEBI:58349"/>
        <dbReference type="EC" id="1.14.13.9"/>
    </reaction>
</comment>
<dbReference type="Gene3D" id="1.10.287.570">
    <property type="entry name" value="Helical hairpin bin"/>
    <property type="match status" value="1"/>
</dbReference>
<evidence type="ECO:0000256" key="8">
    <source>
        <dbReference type="ARBA" id="ARBA00022857"/>
    </source>
</evidence>
<dbReference type="InterPro" id="IPR036188">
    <property type="entry name" value="FAD/NAD-bd_sf"/>
</dbReference>
<feature type="transmembrane region" description="Helical" evidence="17">
    <location>
        <begin position="975"/>
        <end position="997"/>
    </location>
</feature>
<keyword evidence="3" id="KW-0926">Vacuole</keyword>
<dbReference type="InterPro" id="IPR002938">
    <property type="entry name" value="FAD-bd"/>
</dbReference>
<dbReference type="GO" id="GO:0000324">
    <property type="term" value="C:fungal-type vacuole"/>
    <property type="evidence" value="ECO:0007669"/>
    <property type="project" value="TreeGrafter"/>
</dbReference>
<organism evidence="20 21">
    <name type="scientific">Cutaneotrichosporon spelunceum</name>
    <dbReference type="NCBI Taxonomy" id="1672016"/>
    <lineage>
        <taxon>Eukaryota</taxon>
        <taxon>Fungi</taxon>
        <taxon>Dikarya</taxon>
        <taxon>Basidiomycota</taxon>
        <taxon>Agaricomycotina</taxon>
        <taxon>Tremellomycetes</taxon>
        <taxon>Trichosporonales</taxon>
        <taxon>Trichosporonaceae</taxon>
        <taxon>Cutaneotrichosporon</taxon>
    </lineage>
</organism>
<evidence type="ECO:0000256" key="16">
    <source>
        <dbReference type="SAM" id="MobiDB-lite"/>
    </source>
</evidence>
<evidence type="ECO:0000259" key="19">
    <source>
        <dbReference type="Pfam" id="PF01494"/>
    </source>
</evidence>
<dbReference type="EC" id="1.14.13.9" evidence="15"/>
<dbReference type="FunFam" id="1.10.287.570:FF:000003">
    <property type="entry name" value="Anion exchange family protein"/>
    <property type="match status" value="1"/>
</dbReference>
<dbReference type="GO" id="GO:0004502">
    <property type="term" value="F:kynurenine 3-monooxygenase activity"/>
    <property type="evidence" value="ECO:0007669"/>
    <property type="project" value="UniProtKB-UniRule"/>
</dbReference>
<dbReference type="GO" id="GO:0006569">
    <property type="term" value="P:L-tryptophan catabolic process"/>
    <property type="evidence" value="ECO:0007669"/>
    <property type="project" value="UniProtKB-UniRule"/>
</dbReference>
<keyword evidence="12 15" id="KW-0496">Mitochondrion</keyword>
<dbReference type="GO" id="GO:0019805">
    <property type="term" value="P:quinolinate biosynthetic process"/>
    <property type="evidence" value="ECO:0007669"/>
    <property type="project" value="UniProtKB-UniRule"/>
</dbReference>
<keyword evidence="8 15" id="KW-0521">NADP</keyword>
<dbReference type="GO" id="GO:0005452">
    <property type="term" value="F:solute:inorganic anion antiporter activity"/>
    <property type="evidence" value="ECO:0007669"/>
    <property type="project" value="InterPro"/>
</dbReference>
<reference evidence="20" key="2">
    <citation type="submission" date="2023-06" db="EMBL/GenBank/DDBJ databases">
        <authorList>
            <person name="Kobayashi Y."/>
            <person name="Kayamori A."/>
            <person name="Aoki K."/>
            <person name="Shiwa Y."/>
            <person name="Fujita N."/>
            <person name="Sugita T."/>
            <person name="Iwasaki W."/>
            <person name="Tanaka N."/>
            <person name="Takashima M."/>
        </authorList>
    </citation>
    <scope>NUCLEOTIDE SEQUENCE</scope>
    <source>
        <strain evidence="20">HIS016</strain>
    </source>
</reference>
<keyword evidence="9 17" id="KW-1133">Transmembrane helix</keyword>
<feature type="transmembrane region" description="Helical" evidence="17">
    <location>
        <begin position="792"/>
        <end position="809"/>
    </location>
</feature>
<dbReference type="GO" id="GO:0080139">
    <property type="term" value="F:borate efflux transmembrane transporter activity"/>
    <property type="evidence" value="ECO:0007669"/>
    <property type="project" value="TreeGrafter"/>
</dbReference>
<keyword evidence="6 17" id="KW-0812">Transmembrane</keyword>
<evidence type="ECO:0000256" key="3">
    <source>
        <dbReference type="ARBA" id="ARBA00022554"/>
    </source>
</evidence>
<dbReference type="GO" id="GO:0043420">
    <property type="term" value="P:anthranilate metabolic process"/>
    <property type="evidence" value="ECO:0007669"/>
    <property type="project" value="UniProtKB-UniRule"/>
</dbReference>
<dbReference type="GO" id="GO:0006820">
    <property type="term" value="P:monoatomic anion transport"/>
    <property type="evidence" value="ECO:0007669"/>
    <property type="project" value="InterPro"/>
</dbReference>
<dbReference type="Pfam" id="PF01494">
    <property type="entry name" value="FAD_binding_3"/>
    <property type="match status" value="1"/>
</dbReference>
<proteinExistence type="inferred from homology"/>
<evidence type="ECO:0000313" key="20">
    <source>
        <dbReference type="EMBL" id="GMK58310.1"/>
    </source>
</evidence>
<comment type="pathway">
    <text evidence="15">Cofactor biosynthesis; NAD(+) biosynthesis; quinolinate from L-kynurenine: step 1/3.</text>
</comment>
<evidence type="ECO:0000256" key="14">
    <source>
        <dbReference type="ARBA" id="ARBA00047818"/>
    </source>
</evidence>
<reference evidence="20" key="1">
    <citation type="journal article" date="2023" name="BMC Genomics">
        <title>Chromosome-level genome assemblies of Cutaneotrichosporon spp. (Trichosporonales, Basidiomycota) reveal imbalanced evolution between nucleotide sequences and chromosome synteny.</title>
        <authorList>
            <person name="Kobayashi Y."/>
            <person name="Kayamori A."/>
            <person name="Aoki K."/>
            <person name="Shiwa Y."/>
            <person name="Matsutani M."/>
            <person name="Fujita N."/>
            <person name="Sugita T."/>
            <person name="Iwasaki W."/>
            <person name="Tanaka N."/>
            <person name="Takashima M."/>
        </authorList>
    </citation>
    <scope>NUCLEOTIDE SEQUENCE</scope>
    <source>
        <strain evidence="20">HIS016</strain>
    </source>
</reference>
<evidence type="ECO:0000256" key="15">
    <source>
        <dbReference type="HAMAP-Rule" id="MF_03018"/>
    </source>
</evidence>
<keyword evidence="7 15" id="KW-0274">FAD</keyword>
<evidence type="ECO:0000256" key="13">
    <source>
        <dbReference type="ARBA" id="ARBA00023136"/>
    </source>
</evidence>
<gene>
    <name evidence="15" type="primary">BNA4</name>
    <name evidence="20" type="ORF">CspeluHIS016_0503420</name>
</gene>
<evidence type="ECO:0000256" key="5">
    <source>
        <dbReference type="ARBA" id="ARBA00022642"/>
    </source>
</evidence>
<keyword evidence="11 15" id="KW-0503">Monooxygenase</keyword>
<dbReference type="InterPro" id="IPR011531">
    <property type="entry name" value="HCO3_transpt-like_TM_dom"/>
</dbReference>
<feature type="compositionally biased region" description="Acidic residues" evidence="16">
    <location>
        <begin position="872"/>
        <end position="887"/>
    </location>
</feature>
<keyword evidence="21" id="KW-1185">Reference proteome</keyword>
<dbReference type="AlphaFoldDB" id="A0AAD3YCN7"/>
<dbReference type="Gene3D" id="3.50.50.60">
    <property type="entry name" value="FAD/NAD(P)-binding domain"/>
    <property type="match status" value="1"/>
</dbReference>
<feature type="transmembrane region" description="Helical" evidence="17">
    <location>
        <begin position="830"/>
        <end position="852"/>
    </location>
</feature>
<feature type="transmembrane region" description="Helical" evidence="17">
    <location>
        <begin position="700"/>
        <end position="721"/>
    </location>
</feature>
<keyword evidence="4 15" id="KW-0285">Flavoprotein</keyword>
<dbReference type="EMBL" id="BTCM01000005">
    <property type="protein sequence ID" value="GMK58310.1"/>
    <property type="molecule type" value="Genomic_DNA"/>
</dbReference>
<evidence type="ECO:0000256" key="9">
    <source>
        <dbReference type="ARBA" id="ARBA00022989"/>
    </source>
</evidence>
<evidence type="ECO:0000256" key="17">
    <source>
        <dbReference type="SAM" id="Phobius"/>
    </source>
</evidence>
<dbReference type="GO" id="GO:0034354">
    <property type="term" value="P:'de novo' NAD+ biosynthetic process from L-tryptophan"/>
    <property type="evidence" value="ECO:0007669"/>
    <property type="project" value="UniProtKB-UniRule"/>
</dbReference>
<feature type="transmembrane region" description="Helical" evidence="17">
    <location>
        <begin position="588"/>
        <end position="608"/>
    </location>
</feature>
<comment type="function">
    <text evidence="15">Catalyzes the hydroxylation of L-kynurenine (L-Kyn) to form 3-hydroxy-L-kynurenine (L-3OHKyn). Required for synthesis of quinolinic acid.</text>
</comment>
<feature type="region of interest" description="Disordered" evidence="16">
    <location>
        <begin position="871"/>
        <end position="936"/>
    </location>
</feature>
<dbReference type="PANTHER" id="PTHR11453">
    <property type="entry name" value="ANION EXCHANGE PROTEIN"/>
    <property type="match status" value="1"/>
</dbReference>
<accession>A0AAD3YCN7</accession>
<feature type="transmembrane region" description="Helical" evidence="17">
    <location>
        <begin position="634"/>
        <end position="655"/>
    </location>
</feature>
<feature type="compositionally biased region" description="Basic and acidic residues" evidence="16">
    <location>
        <begin position="921"/>
        <end position="934"/>
    </location>
</feature>
<sequence>MSTTPDGKDRKRKALVIGAGPVGSLTALSLYKRGWAVEVWDTRDDPRGREIAVNNLRSINLNISSRGYAAVSSVDPAFADALLRESIPMPSRLIHHLSGHCEAQLYDPLRGNCSNSIHRGLLNQRMVEALPPGVEVRFNTKLARIEFEHRTAHGVRTKRGEPNLLDSPPETPQIPVLAKAEKVDSEFDLVVGADGSWSKVRQEMMRAERIDFSQSFIPHAYIELHMAADPSKPGGFAMPPNHLHIWPRHKFMLIALPNKDGSFTLTLFIPFDELHQVSTPDEARAFFKTHFPDAWDIVGEKLVDDFMQHPRGNLVTISVTPSTYSSHAMLMGDACHSMVPFYGQGLNCGLEDVRVLGTYLDRFAISPTTPLAPGVTDVQLEAALSAYSTERAEDLTAICELALANYTEMRSSVLNPLYHLRRAVDYVLTRIYPSTPRDLSPGVAFPTAEVRGWTALYDMVTFRPDIPYAEAARREAWQKKVVANAAVTGGIISAVGVGVFALKVVRPWLERSPPETHAKGRYHWAPFYGIWRDITHRAPYYLSDWTDAWNYRVIPSTWFIFFANVLPGLAFSLDLIEETGLYGVQEVLLASFMAAFVAAVFGGQPLLISGVTGPITVFNKTIFDIFRGRADWNYLHFMGWVYLWAAILHWVAAALNAVRGLKYVTRFACDTFGFYVAAVYVQYGIQVVTRQFHQSSTSSALLGILLAVLTLVLPHCANGLARSGYISKSFRRFCADYGMPITIVAMTGLAYWGRFKPLVHEEAMTLPVVPHSFRPAGGREWLVPFWHLPSKYVGMAFPFGAILFILFYFDANVSALIAQGAEFPLRKPAAFHWDFFLLGITTFIAGLLGVPAPNGLIPQAPLHTASLVQMGYEDEGEEETPEEEEEQPGEKRPRSTSTALADAEAGLKRRARASSPPRNPTPDERREPRQRREVPVAVVEQRASNLAQGALCLVLMVKPLQHVLGLVPKGVLAGLFWYMGTDALLASGLTAKLLYLLREAGARSPSDPLNGVRKRQIALFALIEILGFGAAFGITQTVAAVGFPVVIMLLVPLRRCLRRVFSAQELAVLDGPVASAFTMQSVAAV</sequence>
<feature type="transmembrane region" description="Helical" evidence="17">
    <location>
        <begin position="1017"/>
        <end position="1034"/>
    </location>
</feature>
<feature type="transmembrane region" description="Helical" evidence="17">
    <location>
        <begin position="481"/>
        <end position="502"/>
    </location>
</feature>
<comment type="caution">
    <text evidence="20">The sequence shown here is derived from an EMBL/GenBank/DDBJ whole genome shotgun (WGS) entry which is preliminary data.</text>
</comment>
<evidence type="ECO:0000256" key="4">
    <source>
        <dbReference type="ARBA" id="ARBA00022630"/>
    </source>
</evidence>
<dbReference type="GO" id="GO:0005741">
    <property type="term" value="C:mitochondrial outer membrane"/>
    <property type="evidence" value="ECO:0007669"/>
    <property type="project" value="UniProtKB-SubCell"/>
</dbReference>
<dbReference type="Pfam" id="PF00955">
    <property type="entry name" value="HCO3_cotransp"/>
    <property type="match status" value="2"/>
</dbReference>
<dbReference type="InterPro" id="IPR027545">
    <property type="entry name" value="Kynurenine_monooxygenase"/>
</dbReference>
<dbReference type="GO" id="GO:0071949">
    <property type="term" value="F:FAD binding"/>
    <property type="evidence" value="ECO:0007669"/>
    <property type="project" value="InterPro"/>
</dbReference>
<dbReference type="HAMAP" id="MF_01971">
    <property type="entry name" value="Kynurenine_monooxygenase"/>
    <property type="match status" value="1"/>
</dbReference>
<dbReference type="PANTHER" id="PTHR11453:SF82">
    <property type="entry name" value="BORON TRANSPORTER 1"/>
    <property type="match status" value="1"/>
</dbReference>
<evidence type="ECO:0000256" key="1">
    <source>
        <dbReference type="ARBA" id="ARBA00004128"/>
    </source>
</evidence>
<evidence type="ECO:0000313" key="21">
    <source>
        <dbReference type="Proteomes" id="UP001222932"/>
    </source>
</evidence>
<dbReference type="PRINTS" id="PR00420">
    <property type="entry name" value="RNGMNOXGNASE"/>
</dbReference>
<dbReference type="SUPFAM" id="SSF51905">
    <property type="entry name" value="FAD/NAD(P)-binding domain"/>
    <property type="match status" value="1"/>
</dbReference>
<dbReference type="FunFam" id="3.50.50.60:FF:000129">
    <property type="entry name" value="Kynurenine 3-monooxygenase"/>
    <property type="match status" value="1"/>
</dbReference>
<feature type="transmembrane region" description="Helical" evidence="17">
    <location>
        <begin position="733"/>
        <end position="752"/>
    </location>
</feature>
<evidence type="ECO:0000256" key="12">
    <source>
        <dbReference type="ARBA" id="ARBA00023128"/>
    </source>
</evidence>
<evidence type="ECO:0000256" key="2">
    <source>
        <dbReference type="ARBA" id="ARBA00010993"/>
    </source>
</evidence>
<name>A0AAD3YCN7_9TREE</name>
<dbReference type="GO" id="GO:0050801">
    <property type="term" value="P:monoatomic ion homeostasis"/>
    <property type="evidence" value="ECO:0007669"/>
    <property type="project" value="TreeGrafter"/>
</dbReference>
<keyword evidence="15" id="KW-1000">Mitochondrion outer membrane</keyword>
<dbReference type="GO" id="GO:0005774">
    <property type="term" value="C:vacuolar membrane"/>
    <property type="evidence" value="ECO:0007669"/>
    <property type="project" value="UniProtKB-SubCell"/>
</dbReference>
<evidence type="ECO:0000256" key="11">
    <source>
        <dbReference type="ARBA" id="ARBA00023033"/>
    </source>
</evidence>
<feature type="domain" description="FAD-binding" evidence="19">
    <location>
        <begin position="13"/>
        <end position="360"/>
    </location>
</feature>
<comment type="subcellular location">
    <subcellularLocation>
        <location evidence="15">Mitochondrion outer membrane</location>
    </subcellularLocation>
    <subcellularLocation>
        <location evidence="1">Vacuole membrane</location>
        <topology evidence="1">Multi-pass membrane protein</topology>
    </subcellularLocation>
</comment>
<evidence type="ECO:0000259" key="18">
    <source>
        <dbReference type="Pfam" id="PF00955"/>
    </source>
</evidence>
<comment type="cofactor">
    <cofactor evidence="15">
        <name>FAD</name>
        <dbReference type="ChEBI" id="CHEBI:57692"/>
    </cofactor>
</comment>
<feature type="transmembrane region" description="Helical" evidence="17">
    <location>
        <begin position="667"/>
        <end position="688"/>
    </location>
</feature>
<feature type="domain" description="Bicarbonate transporter-like transmembrane" evidence="18">
    <location>
        <begin position="526"/>
        <end position="695"/>
    </location>
</feature>
<feature type="transmembrane region" description="Helical" evidence="17">
    <location>
        <begin position="558"/>
        <end position="576"/>
    </location>
</feature>
<keyword evidence="5 15" id="KW-0662">Pyridine nucleotide biosynthesis</keyword>
<dbReference type="GO" id="GO:0005886">
    <property type="term" value="C:plasma membrane"/>
    <property type="evidence" value="ECO:0007669"/>
    <property type="project" value="TreeGrafter"/>
</dbReference>